<evidence type="ECO:0000313" key="2">
    <source>
        <dbReference type="EMBL" id="OHA60161.1"/>
    </source>
</evidence>
<keyword evidence="1" id="KW-0812">Transmembrane</keyword>
<evidence type="ECO:0000256" key="1">
    <source>
        <dbReference type="SAM" id="Phobius"/>
    </source>
</evidence>
<comment type="caution">
    <text evidence="2">The sequence shown here is derived from an EMBL/GenBank/DDBJ whole genome shotgun (WGS) entry which is preliminary data.</text>
</comment>
<sequence>MPKPKWSDFCFLFVFGASMASLCLVEAYLDGSALKLDVILGVVIGVLVTVVYTGFRWFDWDRRNEAMVEILRYHPNDIEVFLGRWGVRVTAQTFVCDMALFRQHSAKYLGAVLAKLLEYKLDRNGCRPDYRYSGQSAYTDLVRMAVVAYDQASLPKGFVTGLKNYSACAEYELRRAVAAVDYYDRLTSWTTELHEMEERFAGEREEAVQASLTPVATVRLWNWTWCKLSRLRPTIWAPTWTAPAVKEAKL</sequence>
<feature type="transmembrane region" description="Helical" evidence="1">
    <location>
        <begin position="38"/>
        <end position="58"/>
    </location>
</feature>
<accession>A0A1G2QJP1</accession>
<dbReference type="STRING" id="1802439.A2589_00595"/>
<dbReference type="Proteomes" id="UP000177838">
    <property type="component" value="Unassembled WGS sequence"/>
</dbReference>
<evidence type="ECO:0000313" key="3">
    <source>
        <dbReference type="Proteomes" id="UP000177838"/>
    </source>
</evidence>
<dbReference type="EMBL" id="MHTK01000002">
    <property type="protein sequence ID" value="OHA60161.1"/>
    <property type="molecule type" value="Genomic_DNA"/>
</dbReference>
<reference evidence="2 3" key="1">
    <citation type="journal article" date="2016" name="Nat. Commun.">
        <title>Thousands of microbial genomes shed light on interconnected biogeochemical processes in an aquifer system.</title>
        <authorList>
            <person name="Anantharaman K."/>
            <person name="Brown C.T."/>
            <person name="Hug L.A."/>
            <person name="Sharon I."/>
            <person name="Castelle C.J."/>
            <person name="Probst A.J."/>
            <person name="Thomas B.C."/>
            <person name="Singh A."/>
            <person name="Wilkins M.J."/>
            <person name="Karaoz U."/>
            <person name="Brodie E.L."/>
            <person name="Williams K.H."/>
            <person name="Hubbard S.S."/>
            <person name="Banfield J.F."/>
        </authorList>
    </citation>
    <scope>NUCLEOTIDE SEQUENCE [LARGE SCALE GENOMIC DNA]</scope>
</reference>
<name>A0A1G2QJP1_9BACT</name>
<keyword evidence="1" id="KW-0472">Membrane</keyword>
<gene>
    <name evidence="2" type="ORF">A2589_00595</name>
</gene>
<protein>
    <recommendedName>
        <fullName evidence="4">DUF4760 domain-containing protein</fullName>
    </recommendedName>
</protein>
<keyword evidence="1" id="KW-1133">Transmembrane helix</keyword>
<organism evidence="2 3">
    <name type="scientific">Candidatus Vogelbacteria bacterium RIFOXYD1_FULL_46_19</name>
    <dbReference type="NCBI Taxonomy" id="1802439"/>
    <lineage>
        <taxon>Bacteria</taxon>
        <taxon>Candidatus Vogeliibacteriota</taxon>
    </lineage>
</organism>
<evidence type="ECO:0008006" key="4">
    <source>
        <dbReference type="Google" id="ProtNLM"/>
    </source>
</evidence>
<proteinExistence type="predicted"/>
<dbReference type="AlphaFoldDB" id="A0A1G2QJP1"/>